<keyword evidence="7" id="KW-0812">Transmembrane</keyword>
<dbReference type="InterPro" id="IPR002123">
    <property type="entry name" value="Plipid/glycerol_acylTrfase"/>
</dbReference>
<feature type="region of interest" description="Disordered" evidence="6">
    <location>
        <begin position="267"/>
        <end position="294"/>
    </location>
</feature>
<feature type="compositionally biased region" description="Low complexity" evidence="6">
    <location>
        <begin position="267"/>
        <end position="281"/>
    </location>
</feature>
<keyword evidence="7" id="KW-0472">Membrane</keyword>
<proteinExistence type="predicted"/>
<keyword evidence="5 9" id="KW-0012">Acyltransferase</keyword>
<keyword evidence="10" id="KW-1185">Reference proteome</keyword>
<keyword evidence="7" id="KW-1133">Transmembrane helix</keyword>
<dbReference type="EMBL" id="CP067420">
    <property type="protein sequence ID" value="QQP92653.1"/>
    <property type="molecule type" value="Genomic_DNA"/>
</dbReference>
<evidence type="ECO:0000256" key="1">
    <source>
        <dbReference type="ARBA" id="ARBA00005189"/>
    </source>
</evidence>
<dbReference type="Proteomes" id="UP000595197">
    <property type="component" value="Chromosome"/>
</dbReference>
<feature type="compositionally biased region" description="Gly residues" evidence="6">
    <location>
        <begin position="282"/>
        <end position="294"/>
    </location>
</feature>
<dbReference type="PANTHER" id="PTHR10434">
    <property type="entry name" value="1-ACYL-SN-GLYCEROL-3-PHOSPHATE ACYLTRANSFERASE"/>
    <property type="match status" value="1"/>
</dbReference>
<dbReference type="SMART" id="SM00563">
    <property type="entry name" value="PlsC"/>
    <property type="match status" value="1"/>
</dbReference>
<evidence type="ECO:0000256" key="3">
    <source>
        <dbReference type="ARBA" id="ARBA00022679"/>
    </source>
</evidence>
<dbReference type="PANTHER" id="PTHR10434:SF64">
    <property type="entry name" value="1-ACYL-SN-GLYCEROL-3-PHOSPHATE ACYLTRANSFERASE-RELATED"/>
    <property type="match status" value="1"/>
</dbReference>
<feature type="transmembrane region" description="Helical" evidence="7">
    <location>
        <begin position="20"/>
        <end position="40"/>
    </location>
</feature>
<evidence type="ECO:0000256" key="5">
    <source>
        <dbReference type="ARBA" id="ARBA00023315"/>
    </source>
</evidence>
<keyword evidence="3" id="KW-0808">Transferase</keyword>
<dbReference type="SUPFAM" id="SSF69593">
    <property type="entry name" value="Glycerol-3-phosphate (1)-acyltransferase"/>
    <property type="match status" value="1"/>
</dbReference>
<evidence type="ECO:0000256" key="7">
    <source>
        <dbReference type="SAM" id="Phobius"/>
    </source>
</evidence>
<dbReference type="Pfam" id="PF01553">
    <property type="entry name" value="Acyltransferase"/>
    <property type="match status" value="1"/>
</dbReference>
<keyword evidence="2" id="KW-0444">Lipid biosynthesis</keyword>
<sequence>MRAREPDGSMGSPLLGIARLTVYGVFTVLLMPVQALLVWLRSPLRHRLPRAYHAACTRILGLRVAVTGRPALSRPTLVVSNHSSYLDIIVLGSLVPGSFVAKTEVGGWPFFGLLAKLQQTVFVDRKARNAGTHRDDMRSRLEDGDILILFPEGTSSDGNRTLPFKTALFSVAALRVDDRPIKVQPVSITAVKLDGIPLGRALRPFYAWYGDMELVGHVWQMVKLGRVTVQVEFHEPVDVEAFGSRKALADHCWRVVAAGVDRAVSGRGAAAPAPRRPAASEGAGGSAVAGAAAG</sequence>
<gene>
    <name evidence="9" type="ORF">IGS68_27590</name>
</gene>
<accession>A0ABX7BE21</accession>
<reference evidence="9" key="1">
    <citation type="submission" date="2021-02" db="EMBL/GenBank/DDBJ databases">
        <title>Skermanella TT6 skin isolate.</title>
        <authorList>
            <person name="Lee K."/>
            <person name="Ganzorig M."/>
        </authorList>
    </citation>
    <scope>NUCLEOTIDE SEQUENCE</scope>
    <source>
        <strain evidence="9">TT6</strain>
    </source>
</reference>
<comment type="pathway">
    <text evidence="1">Lipid metabolism.</text>
</comment>
<protein>
    <submittedName>
        <fullName evidence="9">1-acyl-sn-glycerol-3-phosphate acyltransferase</fullName>
    </submittedName>
</protein>
<evidence type="ECO:0000256" key="6">
    <source>
        <dbReference type="SAM" id="MobiDB-lite"/>
    </source>
</evidence>
<evidence type="ECO:0000313" key="9">
    <source>
        <dbReference type="EMBL" id="QQP92653.1"/>
    </source>
</evidence>
<dbReference type="GO" id="GO:0016746">
    <property type="term" value="F:acyltransferase activity"/>
    <property type="evidence" value="ECO:0007669"/>
    <property type="project" value="UniProtKB-KW"/>
</dbReference>
<evidence type="ECO:0000313" key="10">
    <source>
        <dbReference type="Proteomes" id="UP000595197"/>
    </source>
</evidence>
<dbReference type="CDD" id="cd07989">
    <property type="entry name" value="LPLAT_AGPAT-like"/>
    <property type="match status" value="1"/>
</dbReference>
<evidence type="ECO:0000256" key="2">
    <source>
        <dbReference type="ARBA" id="ARBA00022516"/>
    </source>
</evidence>
<evidence type="ECO:0000259" key="8">
    <source>
        <dbReference type="SMART" id="SM00563"/>
    </source>
</evidence>
<name>A0ABX7BE21_9PROT</name>
<evidence type="ECO:0000256" key="4">
    <source>
        <dbReference type="ARBA" id="ARBA00023098"/>
    </source>
</evidence>
<feature type="domain" description="Phospholipid/glycerol acyltransferase" evidence="8">
    <location>
        <begin position="76"/>
        <end position="191"/>
    </location>
</feature>
<keyword evidence="4" id="KW-0443">Lipid metabolism</keyword>
<organism evidence="9 10">
    <name type="scientific">Skermanella cutis</name>
    <dbReference type="NCBI Taxonomy" id="2775420"/>
    <lineage>
        <taxon>Bacteria</taxon>
        <taxon>Pseudomonadati</taxon>
        <taxon>Pseudomonadota</taxon>
        <taxon>Alphaproteobacteria</taxon>
        <taxon>Rhodospirillales</taxon>
        <taxon>Azospirillaceae</taxon>
        <taxon>Skermanella</taxon>
    </lineage>
</organism>